<dbReference type="Proteomes" id="UP000515163">
    <property type="component" value="Unplaced"/>
</dbReference>
<feature type="compositionally biased region" description="Basic and acidic residues" evidence="1">
    <location>
        <begin position="91"/>
        <end position="101"/>
    </location>
</feature>
<evidence type="ECO:0000313" key="3">
    <source>
        <dbReference type="Proteomes" id="UP000515163"/>
    </source>
</evidence>
<reference evidence="4" key="1">
    <citation type="submission" date="2025-08" db="UniProtKB">
        <authorList>
            <consortium name="RefSeq"/>
        </authorList>
    </citation>
    <scope>IDENTIFICATION</scope>
    <source>
        <tissue evidence="4">Tentacle</tissue>
    </source>
</reference>
<organism evidence="3 4">
    <name type="scientific">Actinia tenebrosa</name>
    <name type="common">Australian red waratah sea anemone</name>
    <dbReference type="NCBI Taxonomy" id="6105"/>
    <lineage>
        <taxon>Eukaryota</taxon>
        <taxon>Metazoa</taxon>
        <taxon>Cnidaria</taxon>
        <taxon>Anthozoa</taxon>
        <taxon>Hexacorallia</taxon>
        <taxon>Actiniaria</taxon>
        <taxon>Actiniidae</taxon>
        <taxon>Actinia</taxon>
    </lineage>
</organism>
<gene>
    <name evidence="4" type="primary">LOC116303414</name>
</gene>
<dbReference type="GeneID" id="116303414"/>
<name>A0A6P8IQX0_ACTTE</name>
<evidence type="ECO:0000256" key="2">
    <source>
        <dbReference type="SAM" id="Phobius"/>
    </source>
</evidence>
<feature type="compositionally biased region" description="Pro residues" evidence="1">
    <location>
        <begin position="122"/>
        <end position="133"/>
    </location>
</feature>
<evidence type="ECO:0000256" key="1">
    <source>
        <dbReference type="SAM" id="MobiDB-lite"/>
    </source>
</evidence>
<feature type="transmembrane region" description="Helical" evidence="2">
    <location>
        <begin position="58"/>
        <end position="81"/>
    </location>
</feature>
<protein>
    <submittedName>
        <fullName evidence="4">Uncharacterized protein LOC116303414 isoform X1</fullName>
    </submittedName>
</protein>
<dbReference type="AlphaFoldDB" id="A0A6P8IQX0"/>
<keyword evidence="2" id="KW-1133">Transmembrane helix</keyword>
<proteinExistence type="predicted"/>
<evidence type="ECO:0000313" key="4">
    <source>
        <dbReference type="RefSeq" id="XP_031568805.1"/>
    </source>
</evidence>
<feature type="region of interest" description="Disordered" evidence="1">
    <location>
        <begin position="91"/>
        <end position="143"/>
    </location>
</feature>
<feature type="region of interest" description="Disordered" evidence="1">
    <location>
        <begin position="1"/>
        <end position="23"/>
    </location>
</feature>
<keyword evidence="2" id="KW-0472">Membrane</keyword>
<feature type="compositionally biased region" description="Polar residues" evidence="1">
    <location>
        <begin position="102"/>
        <end position="114"/>
    </location>
</feature>
<dbReference type="OrthoDB" id="10343089at2759"/>
<sequence>MSNNTTTEHYDYPTTAPVPVNNGTLPTNSTIKTYLQTGSLMNKYACSCSIEVCAKEHFGLIVSVCALNLFFLIIVTLCICTKRNCSKKSSRHDIEAKKMTTLERTTAEQSDNQSPTAITPIAAPPRKPLPLPPSSSRQPSTAYTEHPTHLEIISDNSFHYQEQNIDDDSQDIKTPGFRRALIPPPQRRHRLPNAPQPSSSMETNYYEVSSYLRPQEGLVVQGTSPYAELTYQRRESRADSTTKNKGYLGLNSLTRIRAKMKKNRTSNE</sequence>
<dbReference type="RefSeq" id="XP_031568805.1">
    <property type="nucleotide sequence ID" value="XM_031712945.1"/>
</dbReference>
<feature type="region of interest" description="Disordered" evidence="1">
    <location>
        <begin position="167"/>
        <end position="201"/>
    </location>
</feature>
<keyword evidence="2" id="KW-0812">Transmembrane</keyword>
<dbReference type="InParanoid" id="A0A6P8IQX0"/>
<accession>A0A6P8IQX0</accession>
<dbReference type="KEGG" id="aten:116303414"/>
<keyword evidence="3" id="KW-1185">Reference proteome</keyword>